<name>A0ABY7KPW7_9ACTN</name>
<dbReference type="Proteomes" id="UP001164439">
    <property type="component" value="Chromosome"/>
</dbReference>
<keyword evidence="2" id="KW-1185">Reference proteome</keyword>
<proteinExistence type="predicted"/>
<organism evidence="1 2">
    <name type="scientific">Streptomyces cinnabarinus</name>
    <dbReference type="NCBI Taxonomy" id="67287"/>
    <lineage>
        <taxon>Bacteria</taxon>
        <taxon>Bacillati</taxon>
        <taxon>Actinomycetota</taxon>
        <taxon>Actinomycetes</taxon>
        <taxon>Kitasatosporales</taxon>
        <taxon>Streptomycetaceae</taxon>
        <taxon>Streptomyces</taxon>
    </lineage>
</organism>
<gene>
    <name evidence="1" type="ORF">STRCI_008204</name>
</gene>
<sequence length="107" mass="11303">MRSRPVGSAEHLPLQHLDLVVEAPDGAGAVGRADPGDDRVEVLAETGDETVQGRQLVGLDTLDPLPELRTLAVVHQLGGSSYIDLRNACPATCWFVIGMTLPTSAMS</sequence>
<accession>A0ABY7KPW7</accession>
<protein>
    <submittedName>
        <fullName evidence="1">Uncharacterized protein</fullName>
    </submittedName>
</protein>
<reference evidence="1" key="1">
    <citation type="submission" date="2022-12" db="EMBL/GenBank/DDBJ databases">
        <authorList>
            <person name="Ruckert C."/>
            <person name="Busche T."/>
            <person name="Kalinowski J."/>
            <person name="Wittmann C."/>
        </authorList>
    </citation>
    <scope>NUCLEOTIDE SEQUENCE</scope>
    <source>
        <strain evidence="1">DSM 40467</strain>
    </source>
</reference>
<evidence type="ECO:0000313" key="2">
    <source>
        <dbReference type="Proteomes" id="UP001164439"/>
    </source>
</evidence>
<dbReference type="EMBL" id="CP114413">
    <property type="protein sequence ID" value="WAZ26609.1"/>
    <property type="molecule type" value="Genomic_DNA"/>
</dbReference>
<evidence type="ECO:0000313" key="1">
    <source>
        <dbReference type="EMBL" id="WAZ26609.1"/>
    </source>
</evidence>